<keyword evidence="4" id="KW-0762">Sugar transport</keyword>
<dbReference type="PANTHER" id="PTHR43184">
    <property type="entry name" value="MAJOR FACILITATOR SUPERFAMILY TRANSPORTER 16, ISOFORM B"/>
    <property type="match status" value="1"/>
</dbReference>
<evidence type="ECO:0000256" key="7">
    <source>
        <dbReference type="ARBA" id="ARBA00023136"/>
    </source>
</evidence>
<feature type="transmembrane region" description="Helical" evidence="8">
    <location>
        <begin position="138"/>
        <end position="159"/>
    </location>
</feature>
<feature type="transmembrane region" description="Helical" evidence="8">
    <location>
        <begin position="180"/>
        <end position="206"/>
    </location>
</feature>
<feature type="domain" description="Major facilitator superfamily (MFS) profile" evidence="9">
    <location>
        <begin position="25"/>
        <end position="500"/>
    </location>
</feature>
<keyword evidence="3" id="KW-0813">Transport</keyword>
<comment type="subcellular location">
    <subcellularLocation>
        <location evidence="1">Membrane</location>
        <topology evidence="1">Multi-pass membrane protein</topology>
    </subcellularLocation>
</comment>
<dbReference type="eggNOG" id="KOG3228">
    <property type="taxonomic scope" value="Eukaryota"/>
</dbReference>
<keyword evidence="7 8" id="KW-0472">Membrane</keyword>
<evidence type="ECO:0000256" key="2">
    <source>
        <dbReference type="ARBA" id="ARBA00009598"/>
    </source>
</evidence>
<sequence length="515" mass="57352">MNIFSLRTYIFHRHYPPLFWQKITVFVITFISFALYHASRKNLSGVKVSIANDWINGTTYYGQNTTTPLFEKVTEAKKFLGFLDALFMAFYAGALFFWGYIGDRLNPKNVVTFGMVTSGISLGLFSLVPYYFNFYNIPWYLVMWAFFGVAQACGWPNNVAIMGNWFGKGNSNSKNSGTGFILGLWSANQSVGNIFGSLVVSIIIKYGYMKTFIVNVLLLFFGAILVKYSIHPSPKDYQNLSDVGEVDSSEFTTENDNQLDSTQTVSMVNSNVTVRVRSSSNSSRNSQINSYAPESEIKEHISLSKAILLPGVVPYCLCNACLKLVNYAFFFWLPFYLSGNYHWSEAAANRLSIWYDIGGIFGSVLGGIISDKIGYRTPVIMGMLMISILCLLIYSNLGASQFLNMIVMFFLGASIAGPYNLIVGTISVDLGTQKALRGNKEAMSTVSGLIDGTGSAGSAFGQILIPFVQDNFGWSRVFYMFIITNILAIVCLLQRFIQDIREIMTSRNTSTARIS</sequence>
<dbReference type="InterPro" id="IPR020846">
    <property type="entry name" value="MFS_dom"/>
</dbReference>
<feature type="transmembrane region" description="Helical" evidence="8">
    <location>
        <begin position="406"/>
        <end position="430"/>
    </location>
</feature>
<feature type="transmembrane region" description="Helical" evidence="8">
    <location>
        <begin position="307"/>
        <end position="333"/>
    </location>
</feature>
<protein>
    <submittedName>
        <fullName evidence="10 12">Sugar phosphate exchanger 3</fullName>
    </submittedName>
</protein>
<evidence type="ECO:0000259" key="9">
    <source>
        <dbReference type="PROSITE" id="PS50850"/>
    </source>
</evidence>
<dbReference type="GO" id="GO:0005789">
    <property type="term" value="C:endoplasmic reticulum membrane"/>
    <property type="evidence" value="ECO:0007669"/>
    <property type="project" value="TreeGrafter"/>
</dbReference>
<evidence type="ECO:0000313" key="12">
    <source>
        <dbReference type="WBParaSite" id="SRAE_1000015000.1"/>
    </source>
</evidence>
<proteinExistence type="inferred from homology"/>
<reference evidence="12" key="2">
    <citation type="submission" date="2020-12" db="UniProtKB">
        <authorList>
            <consortium name="WormBaseParasite"/>
        </authorList>
    </citation>
    <scope>IDENTIFICATION</scope>
</reference>
<evidence type="ECO:0000313" key="10">
    <source>
        <dbReference type="EMBL" id="CEF61874.1"/>
    </source>
</evidence>
<dbReference type="OrthoDB" id="3639251at2759"/>
<keyword evidence="11" id="KW-1185">Reference proteome</keyword>
<dbReference type="EMBL" id="LN609528">
    <property type="protein sequence ID" value="CEF61874.1"/>
    <property type="molecule type" value="Genomic_DNA"/>
</dbReference>
<evidence type="ECO:0000313" key="13">
    <source>
        <dbReference type="WormBase" id="SRAE_1000015000"/>
    </source>
</evidence>
<feature type="transmembrane region" description="Helical" evidence="8">
    <location>
        <begin position="20"/>
        <end position="38"/>
    </location>
</feature>
<dbReference type="InterPro" id="IPR011701">
    <property type="entry name" value="MFS"/>
</dbReference>
<dbReference type="WBParaSite" id="SRAE_1000015000.1">
    <property type="protein sequence ID" value="SRAE_1000015000.1"/>
    <property type="gene ID" value="WBGene00256744"/>
</dbReference>
<accession>A0A090L319</accession>
<reference evidence="10 11" key="1">
    <citation type="submission" date="2014-09" db="EMBL/GenBank/DDBJ databases">
        <authorList>
            <person name="Martin A.A."/>
        </authorList>
    </citation>
    <scope>NUCLEOTIDE SEQUENCE</scope>
    <source>
        <strain evidence="11">ED321</strain>
        <strain evidence="10">ED321 Heterogonic</strain>
    </source>
</reference>
<evidence type="ECO:0000256" key="8">
    <source>
        <dbReference type="SAM" id="Phobius"/>
    </source>
</evidence>
<dbReference type="OMA" id="QPVGNIF"/>
<dbReference type="GeneID" id="36374239"/>
<comment type="similarity">
    <text evidence="2">Belongs to the major facilitator superfamily. Organophosphate:Pi antiporter (OPA) (TC 2.A.1.4) family.</text>
</comment>
<evidence type="ECO:0000313" key="11">
    <source>
        <dbReference type="Proteomes" id="UP000035682"/>
    </source>
</evidence>
<dbReference type="eggNOG" id="KOG2533">
    <property type="taxonomic scope" value="Eukaryota"/>
</dbReference>
<dbReference type="InterPro" id="IPR036259">
    <property type="entry name" value="MFS_trans_sf"/>
</dbReference>
<dbReference type="CTD" id="36374239"/>
<feature type="transmembrane region" description="Helical" evidence="8">
    <location>
        <begin position="79"/>
        <end position="98"/>
    </location>
</feature>
<dbReference type="RefSeq" id="XP_024501076.1">
    <property type="nucleotide sequence ID" value="XM_024646949.1"/>
</dbReference>
<keyword evidence="6 8" id="KW-1133">Transmembrane helix</keyword>
<evidence type="ECO:0000256" key="1">
    <source>
        <dbReference type="ARBA" id="ARBA00004141"/>
    </source>
</evidence>
<feature type="transmembrane region" description="Helical" evidence="8">
    <location>
        <begin position="477"/>
        <end position="497"/>
    </location>
</feature>
<feature type="transmembrane region" description="Helical" evidence="8">
    <location>
        <begin position="110"/>
        <end position="132"/>
    </location>
</feature>
<evidence type="ECO:0000256" key="3">
    <source>
        <dbReference type="ARBA" id="ARBA00022448"/>
    </source>
</evidence>
<dbReference type="PANTHER" id="PTHR43184:SF2">
    <property type="entry name" value="MAJOR FACILITATOR SUPERFAMILY (MFS) PROFILE DOMAIN-CONTAINING PROTEIN"/>
    <property type="match status" value="1"/>
</dbReference>
<keyword evidence="5 8" id="KW-0812">Transmembrane</keyword>
<dbReference type="Proteomes" id="UP000035682">
    <property type="component" value="Unplaced"/>
</dbReference>
<dbReference type="PIRSF" id="PIRSF002808">
    <property type="entry name" value="Hexose_phosphate_transp"/>
    <property type="match status" value="1"/>
</dbReference>
<gene>
    <name evidence="10 12 13" type="ORF">SRAE_1000015000</name>
</gene>
<dbReference type="AlphaFoldDB" id="A0A090L319"/>
<dbReference type="PROSITE" id="PS50850">
    <property type="entry name" value="MFS"/>
    <property type="match status" value="1"/>
</dbReference>
<evidence type="ECO:0000256" key="6">
    <source>
        <dbReference type="ARBA" id="ARBA00022989"/>
    </source>
</evidence>
<dbReference type="STRING" id="34506.A0A090L319"/>
<dbReference type="Pfam" id="PF07690">
    <property type="entry name" value="MFS_1"/>
    <property type="match status" value="1"/>
</dbReference>
<organism evidence="10">
    <name type="scientific">Strongyloides ratti</name>
    <name type="common">Parasitic roundworm</name>
    <dbReference type="NCBI Taxonomy" id="34506"/>
    <lineage>
        <taxon>Eukaryota</taxon>
        <taxon>Metazoa</taxon>
        <taxon>Ecdysozoa</taxon>
        <taxon>Nematoda</taxon>
        <taxon>Chromadorea</taxon>
        <taxon>Rhabditida</taxon>
        <taxon>Tylenchina</taxon>
        <taxon>Panagrolaimomorpha</taxon>
        <taxon>Strongyloidoidea</taxon>
        <taxon>Strongyloididae</taxon>
        <taxon>Strongyloides</taxon>
    </lineage>
</organism>
<name>A0A090L319_STRRB</name>
<dbReference type="Gene3D" id="1.20.1250.20">
    <property type="entry name" value="MFS general substrate transporter like domains"/>
    <property type="match status" value="2"/>
</dbReference>
<evidence type="ECO:0000256" key="4">
    <source>
        <dbReference type="ARBA" id="ARBA00022597"/>
    </source>
</evidence>
<evidence type="ECO:0000256" key="5">
    <source>
        <dbReference type="ARBA" id="ARBA00022692"/>
    </source>
</evidence>
<dbReference type="SUPFAM" id="SSF103473">
    <property type="entry name" value="MFS general substrate transporter"/>
    <property type="match status" value="1"/>
</dbReference>
<dbReference type="GO" id="GO:0022857">
    <property type="term" value="F:transmembrane transporter activity"/>
    <property type="evidence" value="ECO:0007669"/>
    <property type="project" value="InterPro"/>
</dbReference>
<feature type="transmembrane region" description="Helical" evidence="8">
    <location>
        <begin position="212"/>
        <end position="230"/>
    </location>
</feature>
<dbReference type="WormBase" id="SRAE_1000015000">
    <property type="protein sequence ID" value="SRP06182"/>
    <property type="gene ID" value="WBGene00256744"/>
</dbReference>
<feature type="transmembrane region" description="Helical" evidence="8">
    <location>
        <begin position="377"/>
        <end position="394"/>
    </location>
</feature>
<feature type="transmembrane region" description="Helical" evidence="8">
    <location>
        <begin position="353"/>
        <end position="370"/>
    </location>
</feature>
<dbReference type="InterPro" id="IPR000849">
    <property type="entry name" value="Sugar_P_transporter"/>
</dbReference>